<dbReference type="PANTHER" id="PTHR36440">
    <property type="entry name" value="PUTATIVE (AFU_ORTHOLOGUE AFUA_8G07350)-RELATED"/>
    <property type="match status" value="1"/>
</dbReference>
<dbReference type="SUPFAM" id="SSF51182">
    <property type="entry name" value="RmlC-like cupins"/>
    <property type="match status" value="1"/>
</dbReference>
<name>A0A418MEN1_9BACT</name>
<evidence type="ECO:0000259" key="1">
    <source>
        <dbReference type="Pfam" id="PF07883"/>
    </source>
</evidence>
<dbReference type="Gene3D" id="2.60.120.10">
    <property type="entry name" value="Jelly Rolls"/>
    <property type="match status" value="1"/>
</dbReference>
<dbReference type="Proteomes" id="UP000283523">
    <property type="component" value="Unassembled WGS sequence"/>
</dbReference>
<evidence type="ECO:0000313" key="2">
    <source>
        <dbReference type="EMBL" id="RIV25269.1"/>
    </source>
</evidence>
<protein>
    <submittedName>
        <fullName evidence="2">Cupin domain-containing protein</fullName>
    </submittedName>
</protein>
<dbReference type="InterPro" id="IPR011051">
    <property type="entry name" value="RmlC_Cupin_sf"/>
</dbReference>
<reference evidence="2 3" key="1">
    <citation type="submission" date="2018-08" db="EMBL/GenBank/DDBJ databases">
        <title>Fibrisoma montanum sp. nov., isolated from Danxia mountain soil.</title>
        <authorList>
            <person name="Huang Y."/>
        </authorList>
    </citation>
    <scope>NUCLEOTIDE SEQUENCE [LARGE SCALE GENOMIC DNA]</scope>
    <source>
        <strain evidence="2 3">HYT19</strain>
    </source>
</reference>
<dbReference type="PANTHER" id="PTHR36440:SF1">
    <property type="entry name" value="PUTATIVE (AFU_ORTHOLOGUE AFUA_8G07350)-RELATED"/>
    <property type="match status" value="1"/>
</dbReference>
<dbReference type="InterPro" id="IPR053146">
    <property type="entry name" value="QDO-like"/>
</dbReference>
<evidence type="ECO:0000313" key="3">
    <source>
        <dbReference type="Proteomes" id="UP000283523"/>
    </source>
</evidence>
<accession>A0A418MEN1</accession>
<feature type="domain" description="Cupin type-2" evidence="1">
    <location>
        <begin position="37"/>
        <end position="98"/>
    </location>
</feature>
<dbReference type="OrthoDB" id="1423961at2"/>
<organism evidence="2 3">
    <name type="scientific">Fibrisoma montanum</name>
    <dbReference type="NCBI Taxonomy" id="2305895"/>
    <lineage>
        <taxon>Bacteria</taxon>
        <taxon>Pseudomonadati</taxon>
        <taxon>Bacteroidota</taxon>
        <taxon>Cytophagia</taxon>
        <taxon>Cytophagales</taxon>
        <taxon>Spirosomataceae</taxon>
        <taxon>Fibrisoma</taxon>
    </lineage>
</organism>
<comment type="caution">
    <text evidence="2">The sequence shown here is derived from an EMBL/GenBank/DDBJ whole genome shotgun (WGS) entry which is preliminary data.</text>
</comment>
<dbReference type="RefSeq" id="WP_119667154.1">
    <property type="nucleotide sequence ID" value="NZ_QXED01000002.1"/>
</dbReference>
<dbReference type="InterPro" id="IPR013096">
    <property type="entry name" value="Cupin_2"/>
</dbReference>
<sequence>MNYSLPHTIESHLGETLIFKSIRHEPDGDVLLCENFVQPNSGPPMHTHWLQDEGFTVLEGRIAYQIAGQPVQYANAGESIVFKRGVAHRFWNAGTDILHCDGWLKPANTIVFFLSSIYAAQNKSGKAQPELFDGAYLITRYASEYDMAEIPPFVKKVVMPIVYRVGKLLNKYEHFKNAPEPIRDAPELVDVG</sequence>
<dbReference type="InterPro" id="IPR014710">
    <property type="entry name" value="RmlC-like_jellyroll"/>
</dbReference>
<dbReference type="AlphaFoldDB" id="A0A418MEN1"/>
<proteinExistence type="predicted"/>
<keyword evidence="3" id="KW-1185">Reference proteome</keyword>
<dbReference type="EMBL" id="QXED01000002">
    <property type="protein sequence ID" value="RIV25269.1"/>
    <property type="molecule type" value="Genomic_DNA"/>
</dbReference>
<dbReference type="Pfam" id="PF07883">
    <property type="entry name" value="Cupin_2"/>
    <property type="match status" value="1"/>
</dbReference>
<gene>
    <name evidence="2" type="ORF">DYU11_08150</name>
</gene>